<feature type="region of interest" description="Disordered" evidence="1">
    <location>
        <begin position="76"/>
        <end position="99"/>
    </location>
</feature>
<organism evidence="3 4">
    <name type="scientific">Candidatus Thiothrix phosphatis</name>
    <dbReference type="NCBI Taxonomy" id="3112415"/>
    <lineage>
        <taxon>Bacteria</taxon>
        <taxon>Pseudomonadati</taxon>
        <taxon>Pseudomonadota</taxon>
        <taxon>Gammaproteobacteria</taxon>
        <taxon>Thiotrichales</taxon>
        <taxon>Thiotrichaceae</taxon>
        <taxon>Thiothrix</taxon>
    </lineage>
</organism>
<name>A0ABU6D261_9GAMM</name>
<proteinExistence type="predicted"/>
<dbReference type="RefSeq" id="WP_324696756.1">
    <property type="nucleotide sequence ID" value="NZ_JAYMYJ010000134.1"/>
</dbReference>
<feature type="transmembrane region" description="Helical" evidence="2">
    <location>
        <begin position="12"/>
        <end position="29"/>
    </location>
</feature>
<reference evidence="4" key="1">
    <citation type="submission" date="2023-07" db="EMBL/GenBank/DDBJ databases">
        <title>The carbon used by Thiothrix.</title>
        <authorList>
            <person name="Chen L."/>
        </authorList>
    </citation>
    <scope>NUCLEOTIDE SEQUENCE [LARGE SCALE GENOMIC DNA]</scope>
</reference>
<protein>
    <recommendedName>
        <fullName evidence="5">DUF2970 domain-containing protein</fullName>
    </recommendedName>
</protein>
<accession>A0ABU6D261</accession>
<feature type="transmembrane region" description="Helical" evidence="2">
    <location>
        <begin position="50"/>
        <end position="70"/>
    </location>
</feature>
<dbReference type="Proteomes" id="UP001308005">
    <property type="component" value="Unassembled WGS sequence"/>
</dbReference>
<gene>
    <name evidence="3" type="ORF">VSS37_15870</name>
</gene>
<evidence type="ECO:0000313" key="4">
    <source>
        <dbReference type="Proteomes" id="UP001308005"/>
    </source>
</evidence>
<evidence type="ECO:0000313" key="3">
    <source>
        <dbReference type="EMBL" id="MEB4592462.1"/>
    </source>
</evidence>
<keyword evidence="2" id="KW-0812">Transmembrane</keyword>
<evidence type="ECO:0000256" key="1">
    <source>
        <dbReference type="SAM" id="MobiDB-lite"/>
    </source>
</evidence>
<comment type="caution">
    <text evidence="3">The sequence shown here is derived from an EMBL/GenBank/DDBJ whole genome shotgun (WGS) entry which is preliminary data.</text>
</comment>
<keyword evidence="2" id="KW-1133">Transmembrane helix</keyword>
<reference evidence="3 4" key="2">
    <citation type="submission" date="2024-01" db="EMBL/GenBank/DDBJ databases">
        <authorList>
            <person name="Xie X."/>
        </authorList>
    </citation>
    <scope>NUCLEOTIDE SEQUENCE [LARGE SCALE GENOMIC DNA]</scope>
    <source>
        <strain evidence="3">SCUT-1</strain>
    </source>
</reference>
<evidence type="ECO:0000256" key="2">
    <source>
        <dbReference type="SAM" id="Phobius"/>
    </source>
</evidence>
<keyword evidence="2" id="KW-0472">Membrane</keyword>
<sequence>MENPAPWIEYLKHPLVLFGLALLVLASLLKLFHSDKLGAKGAERSMDKGLLYTFAAAVLIIVLGLISSMAQQQAASVVPPSEGGQSPDAVGNAGVPAQR</sequence>
<evidence type="ECO:0008006" key="5">
    <source>
        <dbReference type="Google" id="ProtNLM"/>
    </source>
</evidence>
<dbReference type="EMBL" id="JAYMYJ010000134">
    <property type="protein sequence ID" value="MEB4592462.1"/>
    <property type="molecule type" value="Genomic_DNA"/>
</dbReference>
<keyword evidence="4" id="KW-1185">Reference proteome</keyword>